<gene>
    <name evidence="1" type="ORF">BCF38_102129</name>
    <name evidence="2" type="ORF">SAMN05421539_102129</name>
</gene>
<dbReference type="EMBL" id="QGDJ01000002">
    <property type="protein sequence ID" value="PWJ20883.1"/>
    <property type="molecule type" value="Genomic_DNA"/>
</dbReference>
<dbReference type="Pfam" id="PF06187">
    <property type="entry name" value="DUF993"/>
    <property type="match status" value="1"/>
</dbReference>
<evidence type="ECO:0000313" key="4">
    <source>
        <dbReference type="Proteomes" id="UP000251571"/>
    </source>
</evidence>
<dbReference type="InterPro" id="IPR009334">
    <property type="entry name" value="DUF993"/>
</dbReference>
<keyword evidence="3" id="KW-1185">Reference proteome</keyword>
<protein>
    <submittedName>
        <fullName evidence="1">Uncharacterized protein DUF993</fullName>
    </submittedName>
</protein>
<accession>A0A2Y9C5G8</accession>
<dbReference type="Gene3D" id="3.20.20.70">
    <property type="entry name" value="Aldolase class I"/>
    <property type="match status" value="1"/>
</dbReference>
<dbReference type="Proteomes" id="UP000251571">
    <property type="component" value="Unassembled WGS sequence"/>
</dbReference>
<evidence type="ECO:0000313" key="3">
    <source>
        <dbReference type="Proteomes" id="UP000245839"/>
    </source>
</evidence>
<sequence length="45" mass="5229">MIDGAQAKRPLHYFVDCFRLADRCGVLADPDLAIDRMTRLIRTYM</sequence>
<evidence type="ECO:0000313" key="2">
    <source>
        <dbReference type="EMBL" id="SSA41293.1"/>
    </source>
</evidence>
<organism evidence="2 4">
    <name type="scientific">Jannaschia seohaensis</name>
    <dbReference type="NCBI Taxonomy" id="475081"/>
    <lineage>
        <taxon>Bacteria</taxon>
        <taxon>Pseudomonadati</taxon>
        <taxon>Pseudomonadota</taxon>
        <taxon>Alphaproteobacteria</taxon>
        <taxon>Rhodobacterales</taxon>
        <taxon>Roseobacteraceae</taxon>
        <taxon>Jannaschia</taxon>
    </lineage>
</organism>
<reference evidence="2 4" key="1">
    <citation type="submission" date="2016-10" db="EMBL/GenBank/DDBJ databases">
        <authorList>
            <person name="Cai Z."/>
        </authorList>
    </citation>
    <scope>NUCLEOTIDE SEQUENCE [LARGE SCALE GENOMIC DNA]</scope>
    <source>
        <strain evidence="2 4">DSM 25227</strain>
    </source>
</reference>
<dbReference type="EMBL" id="UETC01000002">
    <property type="protein sequence ID" value="SSA41293.1"/>
    <property type="molecule type" value="Genomic_DNA"/>
</dbReference>
<evidence type="ECO:0000313" key="1">
    <source>
        <dbReference type="EMBL" id="PWJ20883.1"/>
    </source>
</evidence>
<name>A0A2Y9C5G8_9RHOB</name>
<proteinExistence type="predicted"/>
<dbReference type="InterPro" id="IPR013785">
    <property type="entry name" value="Aldolase_TIM"/>
</dbReference>
<dbReference type="AlphaFoldDB" id="A0A2Y9C5G8"/>
<dbReference type="Proteomes" id="UP000245839">
    <property type="component" value="Unassembled WGS sequence"/>
</dbReference>
<reference evidence="1 3" key="2">
    <citation type="submission" date="2018-03" db="EMBL/GenBank/DDBJ databases">
        <title>Genomic Encyclopedia of Archaeal and Bacterial Type Strains, Phase II (KMG-II): from individual species to whole genera.</title>
        <authorList>
            <person name="Goeker M."/>
        </authorList>
    </citation>
    <scope>NUCLEOTIDE SEQUENCE [LARGE SCALE GENOMIC DNA]</scope>
    <source>
        <strain evidence="1 3">DSM 25227</strain>
    </source>
</reference>